<dbReference type="AlphaFoldDB" id="A0A1A8GE67"/>
<reference evidence="1" key="2">
    <citation type="submission" date="2016-06" db="EMBL/GenBank/DDBJ databases">
        <title>The genome of a short-lived fish provides insights into sex chromosome evolution and the genetic control of aging.</title>
        <authorList>
            <person name="Reichwald K."/>
            <person name="Felder M."/>
            <person name="Petzold A."/>
            <person name="Koch P."/>
            <person name="Groth M."/>
            <person name="Platzer M."/>
        </authorList>
    </citation>
    <scope>NUCLEOTIDE SEQUENCE</scope>
    <source>
        <tissue evidence="1">Brain</tissue>
    </source>
</reference>
<sequence length="70" mass="8098">NIGCGSSLWQMVLNIFHMCAQSDFSEELPLRNKPSPSPYEPELQIFWRIRVRKSGASDFKKRTSICCCFI</sequence>
<feature type="non-terminal residue" evidence="1">
    <location>
        <position position="70"/>
    </location>
</feature>
<evidence type="ECO:0000313" key="1">
    <source>
        <dbReference type="EMBL" id="SBQ69338.1"/>
    </source>
</evidence>
<gene>
    <name evidence="1" type="primary">Nfu_g_1_021708</name>
</gene>
<protein>
    <submittedName>
        <fullName evidence="1">Uncharacterized protein</fullName>
    </submittedName>
</protein>
<reference evidence="1" key="1">
    <citation type="submission" date="2016-05" db="EMBL/GenBank/DDBJ databases">
        <authorList>
            <person name="Lavstsen T."/>
            <person name="Jespersen J.S."/>
        </authorList>
    </citation>
    <scope>NUCLEOTIDE SEQUENCE</scope>
    <source>
        <tissue evidence="1">Brain</tissue>
    </source>
</reference>
<feature type="non-terminal residue" evidence="1">
    <location>
        <position position="1"/>
    </location>
</feature>
<name>A0A1A8GE67_9TELE</name>
<dbReference type="EMBL" id="HAEC01001261">
    <property type="protein sequence ID" value="SBQ69338.1"/>
    <property type="molecule type" value="Transcribed_RNA"/>
</dbReference>
<organism evidence="1">
    <name type="scientific">Nothobranchius korthausae</name>
    <dbReference type="NCBI Taxonomy" id="1143690"/>
    <lineage>
        <taxon>Eukaryota</taxon>
        <taxon>Metazoa</taxon>
        <taxon>Chordata</taxon>
        <taxon>Craniata</taxon>
        <taxon>Vertebrata</taxon>
        <taxon>Euteleostomi</taxon>
        <taxon>Actinopterygii</taxon>
        <taxon>Neopterygii</taxon>
        <taxon>Teleostei</taxon>
        <taxon>Neoteleostei</taxon>
        <taxon>Acanthomorphata</taxon>
        <taxon>Ovalentaria</taxon>
        <taxon>Atherinomorphae</taxon>
        <taxon>Cyprinodontiformes</taxon>
        <taxon>Nothobranchiidae</taxon>
        <taxon>Nothobranchius</taxon>
    </lineage>
</organism>
<proteinExistence type="predicted"/>
<accession>A0A1A8GE67</accession>